<comment type="subcellular location">
    <subcellularLocation>
        <location evidence="3">Cell membrane</location>
    </subcellularLocation>
    <subcellularLocation>
        <location evidence="2">Membrane</location>
        <topology evidence="2">Multi-pass membrane protein</topology>
    </subcellularLocation>
</comment>
<dbReference type="InterPro" id="IPR038318">
    <property type="entry name" value="KdpD_sf"/>
</dbReference>
<dbReference type="Gene3D" id="1.20.120.620">
    <property type="entry name" value="Backbone structure of the membrane domain of e. Coli histidine kinase receptor kdpd"/>
    <property type="match status" value="1"/>
</dbReference>
<dbReference type="InterPro" id="IPR036097">
    <property type="entry name" value="HisK_dim/P_sf"/>
</dbReference>
<evidence type="ECO:0000313" key="17">
    <source>
        <dbReference type="EMBL" id="MDA0182800.1"/>
    </source>
</evidence>
<evidence type="ECO:0000256" key="8">
    <source>
        <dbReference type="ARBA" id="ARBA00022741"/>
    </source>
</evidence>
<keyword evidence="13 15" id="KW-0472">Membrane</keyword>
<comment type="catalytic activity">
    <reaction evidence="1">
        <text>ATP + protein L-histidine = ADP + protein N-phospho-L-histidine.</text>
        <dbReference type="EC" id="2.7.13.3"/>
    </reaction>
</comment>
<dbReference type="SMART" id="SM00387">
    <property type="entry name" value="HATPase_c"/>
    <property type="match status" value="1"/>
</dbReference>
<evidence type="ECO:0000256" key="2">
    <source>
        <dbReference type="ARBA" id="ARBA00004141"/>
    </source>
</evidence>
<dbReference type="InterPro" id="IPR004358">
    <property type="entry name" value="Sig_transdc_His_kin-like_C"/>
</dbReference>
<evidence type="ECO:0000256" key="14">
    <source>
        <dbReference type="SAM" id="MobiDB-lite"/>
    </source>
</evidence>
<keyword evidence="12" id="KW-0902">Two-component regulatory system</keyword>
<feature type="transmembrane region" description="Helical" evidence="15">
    <location>
        <begin position="63"/>
        <end position="82"/>
    </location>
</feature>
<dbReference type="SMART" id="SM00388">
    <property type="entry name" value="HisKA"/>
    <property type="match status" value="1"/>
</dbReference>
<dbReference type="InterPro" id="IPR052023">
    <property type="entry name" value="Histidine_kinase_KdpD"/>
</dbReference>
<dbReference type="EC" id="2.7.13.3" evidence="4"/>
<dbReference type="Pfam" id="PF02518">
    <property type="entry name" value="HATPase_c"/>
    <property type="match status" value="1"/>
</dbReference>
<name>A0A9X3NA26_9ACTN</name>
<dbReference type="Gene3D" id="1.10.287.130">
    <property type="match status" value="1"/>
</dbReference>
<dbReference type="PRINTS" id="PR00344">
    <property type="entry name" value="BCTRLSENSOR"/>
</dbReference>
<comment type="caution">
    <text evidence="17">The sequence shown here is derived from an EMBL/GenBank/DDBJ whole genome shotgun (WGS) entry which is preliminary data.</text>
</comment>
<evidence type="ECO:0000256" key="9">
    <source>
        <dbReference type="ARBA" id="ARBA00022777"/>
    </source>
</evidence>
<keyword evidence="5" id="KW-0597">Phosphoprotein</keyword>
<dbReference type="GO" id="GO:0000155">
    <property type="term" value="F:phosphorelay sensor kinase activity"/>
    <property type="evidence" value="ECO:0007669"/>
    <property type="project" value="InterPro"/>
</dbReference>
<keyword evidence="6" id="KW-0808">Transferase</keyword>
<evidence type="ECO:0000256" key="5">
    <source>
        <dbReference type="ARBA" id="ARBA00022553"/>
    </source>
</evidence>
<dbReference type="InterPro" id="IPR036890">
    <property type="entry name" value="HATPase_C_sf"/>
</dbReference>
<dbReference type="InterPro" id="IPR025201">
    <property type="entry name" value="KdpD_TM"/>
</dbReference>
<dbReference type="Gene3D" id="3.30.565.10">
    <property type="entry name" value="Histidine kinase-like ATPase, C-terminal domain"/>
    <property type="match status" value="1"/>
</dbReference>
<feature type="transmembrane region" description="Helical" evidence="15">
    <location>
        <begin position="88"/>
        <end position="108"/>
    </location>
</feature>
<dbReference type="PANTHER" id="PTHR45569">
    <property type="entry name" value="SENSOR PROTEIN KDPD"/>
    <property type="match status" value="1"/>
</dbReference>
<dbReference type="SUPFAM" id="SSF55874">
    <property type="entry name" value="ATPase domain of HSP90 chaperone/DNA topoisomerase II/histidine kinase"/>
    <property type="match status" value="1"/>
</dbReference>
<dbReference type="GO" id="GO:0005886">
    <property type="term" value="C:plasma membrane"/>
    <property type="evidence" value="ECO:0007669"/>
    <property type="project" value="UniProtKB-SubCell"/>
</dbReference>
<proteinExistence type="predicted"/>
<dbReference type="CDD" id="cd00075">
    <property type="entry name" value="HATPase"/>
    <property type="match status" value="1"/>
</dbReference>
<accession>A0A9X3NA26</accession>
<dbReference type="Proteomes" id="UP001147653">
    <property type="component" value="Unassembled WGS sequence"/>
</dbReference>
<feature type="transmembrane region" description="Helical" evidence="15">
    <location>
        <begin position="35"/>
        <end position="56"/>
    </location>
</feature>
<keyword evidence="11 15" id="KW-1133">Transmembrane helix</keyword>
<dbReference type="InterPro" id="IPR003594">
    <property type="entry name" value="HATPase_dom"/>
</dbReference>
<keyword evidence="7 15" id="KW-0812">Transmembrane</keyword>
<keyword evidence="8" id="KW-0547">Nucleotide-binding</keyword>
<feature type="transmembrane region" description="Helical" evidence="15">
    <location>
        <begin position="7"/>
        <end position="29"/>
    </location>
</feature>
<dbReference type="Pfam" id="PF00512">
    <property type="entry name" value="HisKA"/>
    <property type="match status" value="1"/>
</dbReference>
<reference evidence="17" key="1">
    <citation type="submission" date="2022-10" db="EMBL/GenBank/DDBJ databases">
        <title>The WGS of Solirubrobacter phytolaccae KCTC 29190.</title>
        <authorList>
            <person name="Jiang Z."/>
        </authorList>
    </citation>
    <scope>NUCLEOTIDE SEQUENCE</scope>
    <source>
        <strain evidence="17">KCTC 29190</strain>
    </source>
</reference>
<gene>
    <name evidence="17" type="ORF">OJ997_20985</name>
</gene>
<evidence type="ECO:0000313" key="18">
    <source>
        <dbReference type="Proteomes" id="UP001147653"/>
    </source>
</evidence>
<evidence type="ECO:0000256" key="4">
    <source>
        <dbReference type="ARBA" id="ARBA00012438"/>
    </source>
</evidence>
<dbReference type="InterPro" id="IPR003661">
    <property type="entry name" value="HisK_dim/P_dom"/>
</dbReference>
<evidence type="ECO:0000256" key="1">
    <source>
        <dbReference type="ARBA" id="ARBA00000085"/>
    </source>
</evidence>
<evidence type="ECO:0000256" key="13">
    <source>
        <dbReference type="ARBA" id="ARBA00023136"/>
    </source>
</evidence>
<organism evidence="17 18">
    <name type="scientific">Solirubrobacter phytolaccae</name>
    <dbReference type="NCBI Taxonomy" id="1404360"/>
    <lineage>
        <taxon>Bacteria</taxon>
        <taxon>Bacillati</taxon>
        <taxon>Actinomycetota</taxon>
        <taxon>Thermoleophilia</taxon>
        <taxon>Solirubrobacterales</taxon>
        <taxon>Solirubrobacteraceae</taxon>
        <taxon>Solirubrobacter</taxon>
    </lineage>
</organism>
<dbReference type="Pfam" id="PF13493">
    <property type="entry name" value="DUF4118"/>
    <property type="match status" value="1"/>
</dbReference>
<dbReference type="InterPro" id="IPR005467">
    <property type="entry name" value="His_kinase_dom"/>
</dbReference>
<dbReference type="EMBL" id="JAPDDP010000041">
    <property type="protein sequence ID" value="MDA0182800.1"/>
    <property type="molecule type" value="Genomic_DNA"/>
</dbReference>
<keyword evidence="9" id="KW-0418">Kinase</keyword>
<feature type="domain" description="Histidine kinase" evidence="16">
    <location>
        <begin position="237"/>
        <end position="438"/>
    </location>
</feature>
<dbReference type="AlphaFoldDB" id="A0A9X3NA26"/>
<evidence type="ECO:0000256" key="15">
    <source>
        <dbReference type="SAM" id="Phobius"/>
    </source>
</evidence>
<evidence type="ECO:0000256" key="10">
    <source>
        <dbReference type="ARBA" id="ARBA00022840"/>
    </source>
</evidence>
<keyword evidence="18" id="KW-1185">Reference proteome</keyword>
<evidence type="ECO:0000256" key="3">
    <source>
        <dbReference type="ARBA" id="ARBA00004236"/>
    </source>
</evidence>
<evidence type="ECO:0000256" key="12">
    <source>
        <dbReference type="ARBA" id="ARBA00023012"/>
    </source>
</evidence>
<evidence type="ECO:0000256" key="7">
    <source>
        <dbReference type="ARBA" id="ARBA00022692"/>
    </source>
</evidence>
<dbReference type="SUPFAM" id="SSF47384">
    <property type="entry name" value="Homodimeric domain of signal transducing histidine kinase"/>
    <property type="match status" value="1"/>
</dbReference>
<keyword evidence="10" id="KW-0067">ATP-binding</keyword>
<evidence type="ECO:0000256" key="6">
    <source>
        <dbReference type="ARBA" id="ARBA00022679"/>
    </source>
</evidence>
<feature type="region of interest" description="Disordered" evidence="14">
    <location>
        <begin position="436"/>
        <end position="460"/>
    </location>
</feature>
<protein>
    <recommendedName>
        <fullName evidence="4">histidine kinase</fullName>
        <ecNumber evidence="4">2.7.13.3</ecNumber>
    </recommendedName>
</protein>
<dbReference type="GO" id="GO:0005524">
    <property type="term" value="F:ATP binding"/>
    <property type="evidence" value="ECO:0007669"/>
    <property type="project" value="UniProtKB-KW"/>
</dbReference>
<dbReference type="RefSeq" id="WP_270027182.1">
    <property type="nucleotide sequence ID" value="NZ_JAPDDP010000041.1"/>
</dbReference>
<dbReference type="PROSITE" id="PS50109">
    <property type="entry name" value="HIS_KIN"/>
    <property type="match status" value="1"/>
</dbReference>
<dbReference type="CDD" id="cd00082">
    <property type="entry name" value="HisKA"/>
    <property type="match status" value="1"/>
</dbReference>
<sequence>MLRRRPPLLLGVAAAALGVALTTLILFALRDVAPVVSLGVVYLVVVLAVASVWNAWLGLGTALASALAFNFFHIPPTGRFTITGGENWVALIVFFGAAVLASSLTELARRRTIEAEERRQEADLSAEMARLLLRGGRLEEALPAVAERLARALDAPSASIVARAEPGTFPLREGPRQIGTLTVDAPEPVLRRIQVRIVPSLEALLAAALERDALMNDAVETAALRRSDVIKTALLRSVSHDLRSPLTAILTSAEALKLAPDERVELAEAITEEATRLSRLIDNLLDLSRLEAGAAEARPEWSSIEEVLTAAIDDVPSGDFKLSVDTDLPPVKADAAQLERAFANLLENAQRHSGGHPVSVRARDVGGRILVRVVDRGPGVPKAHQERIFEPFYRSGSRGSGLGLAIVRGFVEANGGRVWVESLPDQATSFVVELPVPVSSDPTGEPLVPNTQNDREERSP</sequence>
<evidence type="ECO:0000256" key="11">
    <source>
        <dbReference type="ARBA" id="ARBA00022989"/>
    </source>
</evidence>
<evidence type="ECO:0000259" key="16">
    <source>
        <dbReference type="PROSITE" id="PS50109"/>
    </source>
</evidence>
<dbReference type="PANTHER" id="PTHR45569:SF1">
    <property type="entry name" value="SENSOR PROTEIN KDPD"/>
    <property type="match status" value="1"/>
</dbReference>